<reference evidence="1" key="1">
    <citation type="journal article" date="2015" name="Nature">
        <title>Complex archaea that bridge the gap between prokaryotes and eukaryotes.</title>
        <authorList>
            <person name="Spang A."/>
            <person name="Saw J.H."/>
            <person name="Jorgensen S.L."/>
            <person name="Zaremba-Niedzwiedzka K."/>
            <person name="Martijn J."/>
            <person name="Lind A.E."/>
            <person name="van Eijk R."/>
            <person name="Schleper C."/>
            <person name="Guy L."/>
            <person name="Ettema T.J."/>
        </authorList>
    </citation>
    <scope>NUCLEOTIDE SEQUENCE</scope>
</reference>
<feature type="non-terminal residue" evidence="1">
    <location>
        <position position="1"/>
    </location>
</feature>
<name>A0A0F8XDI9_9ZZZZ</name>
<accession>A0A0F8XDI9</accession>
<gene>
    <name evidence="1" type="ORF">LCGC14_3038630</name>
</gene>
<sequence>YKNSNYKHIKLRWKHEDHIFESTYGNVESSKANVYCPKCYRFVDQQLTLEATKAVFDQYLISDLKTNIRLAQLVRDPRILLTDKYSIISHSNVHIDISGTIRIEGYDRVIYIRVEHQGAQHTNFNNFLALSRFKEGIDDINEFRDNWLAMLDRDEAKVDLFKELNKYGYFLIVVDHTIDQTDRPSYIWNEFMRQFLAQTDLSEWL</sequence>
<dbReference type="EMBL" id="LAZR01063688">
    <property type="protein sequence ID" value="KKK59015.1"/>
    <property type="molecule type" value="Genomic_DNA"/>
</dbReference>
<protein>
    <submittedName>
        <fullName evidence="1">Uncharacterized protein</fullName>
    </submittedName>
</protein>
<evidence type="ECO:0000313" key="1">
    <source>
        <dbReference type="EMBL" id="KKK59015.1"/>
    </source>
</evidence>
<comment type="caution">
    <text evidence="1">The sequence shown here is derived from an EMBL/GenBank/DDBJ whole genome shotgun (WGS) entry which is preliminary data.</text>
</comment>
<organism evidence="1">
    <name type="scientific">marine sediment metagenome</name>
    <dbReference type="NCBI Taxonomy" id="412755"/>
    <lineage>
        <taxon>unclassified sequences</taxon>
        <taxon>metagenomes</taxon>
        <taxon>ecological metagenomes</taxon>
    </lineage>
</organism>
<proteinExistence type="predicted"/>
<dbReference type="AlphaFoldDB" id="A0A0F8XDI9"/>